<evidence type="ECO:0000313" key="5">
    <source>
        <dbReference type="EMBL" id="OYD22870.1"/>
    </source>
</evidence>
<feature type="binding site" evidence="4">
    <location>
        <position position="7"/>
    </location>
    <ligand>
        <name>a divalent metal cation</name>
        <dbReference type="ChEBI" id="CHEBI:60240"/>
        <label>1</label>
    </ligand>
</feature>
<feature type="binding site" evidence="4">
    <location>
        <position position="153"/>
    </location>
    <ligand>
        <name>a divalent metal cation</name>
        <dbReference type="ChEBI" id="CHEBI:60240"/>
        <label>2</label>
    </ligand>
</feature>
<protein>
    <submittedName>
        <fullName evidence="5">Hydrolase TatD</fullName>
    </submittedName>
    <submittedName>
        <fullName evidence="6">TatD DNase family protein</fullName>
    </submittedName>
</protein>
<evidence type="ECO:0000256" key="1">
    <source>
        <dbReference type="ARBA" id="ARBA00009275"/>
    </source>
</evidence>
<dbReference type="EMBL" id="SODO01000015">
    <property type="protein sequence ID" value="TDW56310.1"/>
    <property type="molecule type" value="Genomic_DNA"/>
</dbReference>
<dbReference type="OrthoDB" id="9810005at2"/>
<dbReference type="Pfam" id="PF01026">
    <property type="entry name" value="TatD_DNase"/>
    <property type="match status" value="1"/>
</dbReference>
<sequence>MLLTDTHCHFDFDAFADDRQAHWHRARAAGVHRLVIPGVEEGQWCRLPGLCAALAGTHYALGLHPWWVEQASSRWQARLVAALDQAGPACVAIGEAGLDTACALPMTVQEDAFVVQLRLACERGLPVIMHSHKAHDLLLKWLRRFTPVGGVVHGFSGSLQQAEAFWKLGIHLGVGGTITYERANKTRNTIAAMPADALVLETDAPDMPLCGYQGRPNHPEQLPLVLQALADIRAEPAGELAPILEQNAARLFRW</sequence>
<dbReference type="Proteomes" id="UP000243640">
    <property type="component" value="Unassembled WGS sequence"/>
</dbReference>
<evidence type="ECO:0000256" key="4">
    <source>
        <dbReference type="PIRSR" id="PIRSR005902-1"/>
    </source>
</evidence>
<dbReference type="CDD" id="cd01310">
    <property type="entry name" value="TatD_DNAse"/>
    <property type="match status" value="1"/>
</dbReference>
<dbReference type="PANTHER" id="PTHR46124:SF3">
    <property type="entry name" value="HYDROLASE"/>
    <property type="match status" value="1"/>
</dbReference>
<keyword evidence="2 4" id="KW-0479">Metal-binding</keyword>
<feature type="binding site" evidence="4">
    <location>
        <position position="9"/>
    </location>
    <ligand>
        <name>a divalent metal cation</name>
        <dbReference type="ChEBI" id="CHEBI:60240"/>
        <label>1</label>
    </ligand>
</feature>
<reference evidence="6 8" key="2">
    <citation type="submission" date="2019-03" db="EMBL/GenBank/DDBJ databases">
        <title>Genomic Encyclopedia of Archaeal and Bacterial Type Strains, Phase II (KMG-II): from individual species to whole genera.</title>
        <authorList>
            <person name="Goeker M."/>
        </authorList>
    </citation>
    <scope>NUCLEOTIDE SEQUENCE [LARGE SCALE GENOMIC DNA]</scope>
    <source>
        <strain evidence="6 8">DSM 15594</strain>
    </source>
</reference>
<dbReference type="AlphaFoldDB" id="A0A235CE91"/>
<dbReference type="PIRSF" id="PIRSF005902">
    <property type="entry name" value="DNase_TatD"/>
    <property type="match status" value="1"/>
</dbReference>
<comment type="caution">
    <text evidence="5">The sequence shown here is derived from an EMBL/GenBank/DDBJ whole genome shotgun (WGS) entry which is preliminary data.</text>
</comment>
<feature type="binding site" evidence="4">
    <location>
        <position position="130"/>
    </location>
    <ligand>
        <name>a divalent metal cation</name>
        <dbReference type="ChEBI" id="CHEBI:60240"/>
        <label>2</label>
    </ligand>
</feature>
<dbReference type="GO" id="GO:0016788">
    <property type="term" value="F:hydrolase activity, acting on ester bonds"/>
    <property type="evidence" value="ECO:0007669"/>
    <property type="project" value="InterPro"/>
</dbReference>
<evidence type="ECO:0000256" key="3">
    <source>
        <dbReference type="ARBA" id="ARBA00022801"/>
    </source>
</evidence>
<dbReference type="Gene3D" id="3.20.20.140">
    <property type="entry name" value="Metal-dependent hydrolases"/>
    <property type="match status" value="1"/>
</dbReference>
<dbReference type="EMBL" id="NQJF01000012">
    <property type="protein sequence ID" value="OYD22870.1"/>
    <property type="molecule type" value="Genomic_DNA"/>
</dbReference>
<dbReference type="InterPro" id="IPR001130">
    <property type="entry name" value="TatD-like"/>
</dbReference>
<evidence type="ECO:0000313" key="8">
    <source>
        <dbReference type="Proteomes" id="UP000295058"/>
    </source>
</evidence>
<dbReference type="InterPro" id="IPR032466">
    <property type="entry name" value="Metal_Hydrolase"/>
</dbReference>
<dbReference type="GO" id="GO:0005829">
    <property type="term" value="C:cytosol"/>
    <property type="evidence" value="ECO:0007669"/>
    <property type="project" value="TreeGrafter"/>
</dbReference>
<keyword evidence="3 5" id="KW-0378">Hydrolase</keyword>
<evidence type="ECO:0000256" key="2">
    <source>
        <dbReference type="ARBA" id="ARBA00022723"/>
    </source>
</evidence>
<gene>
    <name evidence="5" type="ORF">B6S09_14120</name>
    <name evidence="6" type="ORF">LY04_03113</name>
</gene>
<dbReference type="GO" id="GO:0046872">
    <property type="term" value="F:metal ion binding"/>
    <property type="evidence" value="ECO:0007669"/>
    <property type="project" value="UniProtKB-KW"/>
</dbReference>
<feature type="binding site" evidence="4">
    <location>
        <position position="95"/>
    </location>
    <ligand>
        <name>a divalent metal cation</name>
        <dbReference type="ChEBI" id="CHEBI:60240"/>
        <label>1</label>
    </ligand>
</feature>
<name>A0A235CE91_9GAMM</name>
<reference evidence="5 7" key="1">
    <citation type="submission" date="2017-08" db="EMBL/GenBank/DDBJ databases">
        <title>Draft Genome Sequence of the Marine Bacterium Oceanimonas baumannii ATCC 700832.</title>
        <authorList>
            <person name="Mcclelland W.D."/>
            <person name="Brennan M.A."/>
            <person name="Trachtenberg A.M."/>
            <person name="Maclea K.S."/>
        </authorList>
    </citation>
    <scope>NUCLEOTIDE SEQUENCE [LARGE SCALE GENOMIC DNA]</scope>
    <source>
        <strain evidence="5 7">ATCC 700832</strain>
    </source>
</reference>
<evidence type="ECO:0000313" key="7">
    <source>
        <dbReference type="Proteomes" id="UP000243640"/>
    </source>
</evidence>
<dbReference type="PANTHER" id="PTHR46124">
    <property type="entry name" value="D-AMINOACYL-TRNA DEACYLASE"/>
    <property type="match status" value="1"/>
</dbReference>
<evidence type="ECO:0000313" key="6">
    <source>
        <dbReference type="EMBL" id="TDW56310.1"/>
    </source>
</evidence>
<accession>A0A235CE91</accession>
<organism evidence="5 7">
    <name type="scientific">Oceanimonas baumannii</name>
    <dbReference type="NCBI Taxonomy" id="129578"/>
    <lineage>
        <taxon>Bacteria</taxon>
        <taxon>Pseudomonadati</taxon>
        <taxon>Pseudomonadota</taxon>
        <taxon>Gammaproteobacteria</taxon>
        <taxon>Aeromonadales</taxon>
        <taxon>Aeromonadaceae</taxon>
        <taxon>Oceanimonas</taxon>
    </lineage>
</organism>
<dbReference type="SUPFAM" id="SSF51556">
    <property type="entry name" value="Metallo-dependent hydrolases"/>
    <property type="match status" value="1"/>
</dbReference>
<keyword evidence="8" id="KW-1185">Reference proteome</keyword>
<dbReference type="RefSeq" id="WP_094279141.1">
    <property type="nucleotide sequence ID" value="NZ_NQJF01000012.1"/>
</dbReference>
<dbReference type="FunFam" id="3.20.20.140:FF:000005">
    <property type="entry name" value="TatD family hydrolase"/>
    <property type="match status" value="1"/>
</dbReference>
<feature type="binding site" evidence="4">
    <location>
        <position position="203"/>
    </location>
    <ligand>
        <name>a divalent metal cation</name>
        <dbReference type="ChEBI" id="CHEBI:60240"/>
        <label>1</label>
    </ligand>
</feature>
<dbReference type="InterPro" id="IPR018228">
    <property type="entry name" value="DNase_TatD-rel_CS"/>
</dbReference>
<dbReference type="Proteomes" id="UP000295058">
    <property type="component" value="Unassembled WGS sequence"/>
</dbReference>
<proteinExistence type="inferred from homology"/>
<comment type="similarity">
    <text evidence="1">Belongs to the metallo-dependent hydrolases superfamily. TatD-type hydrolase family.</text>
</comment>
<dbReference type="PROSITE" id="PS01091">
    <property type="entry name" value="TATD_3"/>
    <property type="match status" value="1"/>
</dbReference>